<gene>
    <name evidence="1" type="ORF">HD556DRAFT_1199329</name>
</gene>
<dbReference type="AlphaFoldDB" id="A0A9P7E2U3"/>
<sequence length="141" mass="15815">MMVDHGMDSEVLPYTAPPGEEGLEFSHAGGEHEAFEGLASQIAEISGCRYTDHRTCHDHTENQMAHWDIQIGHLVDAYLDYRSRSAENGMPTFNEPLMAPSSSDTQCLSLSNIELVDLFHIRSSPQSLLSHKYPNETLIYH</sequence>
<accession>A0A9P7E2U3</accession>
<evidence type="ECO:0000313" key="1">
    <source>
        <dbReference type="EMBL" id="KAG1809879.1"/>
    </source>
</evidence>
<dbReference type="EMBL" id="JABBWE010000001">
    <property type="protein sequence ID" value="KAG1809879.1"/>
    <property type="molecule type" value="Genomic_DNA"/>
</dbReference>
<dbReference type="GeneID" id="64590111"/>
<dbReference type="RefSeq" id="XP_041167544.1">
    <property type="nucleotide sequence ID" value="XM_041296347.1"/>
</dbReference>
<proteinExistence type="predicted"/>
<organism evidence="1 2">
    <name type="scientific">Suillus plorans</name>
    <dbReference type="NCBI Taxonomy" id="116603"/>
    <lineage>
        <taxon>Eukaryota</taxon>
        <taxon>Fungi</taxon>
        <taxon>Dikarya</taxon>
        <taxon>Basidiomycota</taxon>
        <taxon>Agaricomycotina</taxon>
        <taxon>Agaricomycetes</taxon>
        <taxon>Agaricomycetidae</taxon>
        <taxon>Boletales</taxon>
        <taxon>Suillineae</taxon>
        <taxon>Suillaceae</taxon>
        <taxon>Suillus</taxon>
    </lineage>
</organism>
<protein>
    <submittedName>
        <fullName evidence="1">Uncharacterized protein</fullName>
    </submittedName>
</protein>
<dbReference type="Proteomes" id="UP000719766">
    <property type="component" value="Unassembled WGS sequence"/>
</dbReference>
<evidence type="ECO:0000313" key="2">
    <source>
        <dbReference type="Proteomes" id="UP000719766"/>
    </source>
</evidence>
<feature type="non-terminal residue" evidence="1">
    <location>
        <position position="141"/>
    </location>
</feature>
<keyword evidence="2" id="KW-1185">Reference proteome</keyword>
<dbReference type="OrthoDB" id="2656072at2759"/>
<comment type="caution">
    <text evidence="1">The sequence shown here is derived from an EMBL/GenBank/DDBJ whole genome shotgun (WGS) entry which is preliminary data.</text>
</comment>
<reference evidence="1" key="1">
    <citation type="journal article" date="2020" name="New Phytol.">
        <title>Comparative genomics reveals dynamic genome evolution in host specialist ectomycorrhizal fungi.</title>
        <authorList>
            <person name="Lofgren L.A."/>
            <person name="Nguyen N.H."/>
            <person name="Vilgalys R."/>
            <person name="Ruytinx J."/>
            <person name="Liao H.L."/>
            <person name="Branco S."/>
            <person name="Kuo A."/>
            <person name="LaButti K."/>
            <person name="Lipzen A."/>
            <person name="Andreopoulos W."/>
            <person name="Pangilinan J."/>
            <person name="Riley R."/>
            <person name="Hundley H."/>
            <person name="Na H."/>
            <person name="Barry K."/>
            <person name="Grigoriev I.V."/>
            <person name="Stajich J.E."/>
            <person name="Kennedy P.G."/>
        </authorList>
    </citation>
    <scope>NUCLEOTIDE SEQUENCE</scope>
    <source>
        <strain evidence="1">S12</strain>
    </source>
</reference>
<name>A0A9P7E2U3_9AGAM</name>